<evidence type="ECO:0000313" key="4">
    <source>
        <dbReference type="EMBL" id="PZA20209.1"/>
    </source>
</evidence>
<evidence type="ECO:0000313" key="6">
    <source>
        <dbReference type="Proteomes" id="UP000580718"/>
    </source>
</evidence>
<sequence length="179" mass="17077">MGATARLLAAAAVVLTLGACSSTVPGEASAADTGPTSSSSSSSSSRSPSPSPSPSAARTSSAAPTSSAPAPPVVSEAEVCAGLGFGLITANAAWLDWWAATEAGQQPAQSAEQVAAEYDAAVAEGRPLVSAAPPGAVRDAAEALLAAATAMSADLRAGGRGTDAGLVPASDALEAACPD</sequence>
<feature type="chain" id="PRO_5036328007" description="DUF4439 domain-containing protein" evidence="2">
    <location>
        <begin position="31"/>
        <end position="179"/>
    </location>
</feature>
<evidence type="ECO:0000313" key="5">
    <source>
        <dbReference type="Proteomes" id="UP000247602"/>
    </source>
</evidence>
<reference evidence="3 6" key="2">
    <citation type="submission" date="2020-08" db="EMBL/GenBank/DDBJ databases">
        <title>Sequencing the genomes of 1000 actinobacteria strains.</title>
        <authorList>
            <person name="Klenk H.-P."/>
        </authorList>
    </citation>
    <scope>NUCLEOTIDE SEQUENCE [LARGE SCALE GENOMIC DNA]</scope>
    <source>
        <strain evidence="3 6">DSM 16678</strain>
    </source>
</reference>
<keyword evidence="5" id="KW-1185">Reference proteome</keyword>
<feature type="compositionally biased region" description="Low complexity" evidence="1">
    <location>
        <begin position="28"/>
        <end position="68"/>
    </location>
</feature>
<reference evidence="4 5" key="1">
    <citation type="submission" date="2018-06" db="EMBL/GenBank/DDBJ databases">
        <title>Draft genome sequence of Modestobacter versicolor CP153-2.</title>
        <authorList>
            <person name="Gundlapally S.R."/>
        </authorList>
    </citation>
    <scope>NUCLEOTIDE SEQUENCE [LARGE SCALE GENOMIC DNA]</scope>
    <source>
        <strain evidence="4 5">CP153-2</strain>
    </source>
</reference>
<dbReference type="EMBL" id="JACIBU010000001">
    <property type="protein sequence ID" value="MBB3675798.1"/>
    <property type="molecule type" value="Genomic_DNA"/>
</dbReference>
<evidence type="ECO:0008006" key="7">
    <source>
        <dbReference type="Google" id="ProtNLM"/>
    </source>
</evidence>
<name>A0A323V5U9_9ACTN</name>
<gene>
    <name evidence="4" type="ORF">DMO24_16675</name>
    <name evidence="3" type="ORF">FHX36_001533</name>
</gene>
<dbReference type="PROSITE" id="PS51257">
    <property type="entry name" value="PROKAR_LIPOPROTEIN"/>
    <property type="match status" value="1"/>
</dbReference>
<evidence type="ECO:0000313" key="3">
    <source>
        <dbReference type="EMBL" id="MBB3675798.1"/>
    </source>
</evidence>
<accession>A0A323V5U9</accession>
<evidence type="ECO:0000256" key="1">
    <source>
        <dbReference type="SAM" id="MobiDB-lite"/>
    </source>
</evidence>
<dbReference type="Proteomes" id="UP000580718">
    <property type="component" value="Unassembled WGS sequence"/>
</dbReference>
<dbReference type="Proteomes" id="UP000247602">
    <property type="component" value="Unassembled WGS sequence"/>
</dbReference>
<dbReference type="EMBL" id="QKNV01000210">
    <property type="protein sequence ID" value="PZA20209.1"/>
    <property type="molecule type" value="Genomic_DNA"/>
</dbReference>
<protein>
    <recommendedName>
        <fullName evidence="7">DUF4439 domain-containing protein</fullName>
    </recommendedName>
</protein>
<feature type="region of interest" description="Disordered" evidence="1">
    <location>
        <begin position="24"/>
        <end position="72"/>
    </location>
</feature>
<organism evidence="4 5">
    <name type="scientific">Modestobacter versicolor</name>
    <dbReference type="NCBI Taxonomy" id="429133"/>
    <lineage>
        <taxon>Bacteria</taxon>
        <taxon>Bacillati</taxon>
        <taxon>Actinomycetota</taxon>
        <taxon>Actinomycetes</taxon>
        <taxon>Geodermatophilales</taxon>
        <taxon>Geodermatophilaceae</taxon>
        <taxon>Modestobacter</taxon>
    </lineage>
</organism>
<dbReference type="RefSeq" id="WP_110553310.1">
    <property type="nucleotide sequence ID" value="NZ_JACIBU010000001.1"/>
</dbReference>
<dbReference type="AlphaFoldDB" id="A0A323V5U9"/>
<feature type="signal peptide" evidence="2">
    <location>
        <begin position="1"/>
        <end position="30"/>
    </location>
</feature>
<proteinExistence type="predicted"/>
<keyword evidence="2" id="KW-0732">Signal</keyword>
<comment type="caution">
    <text evidence="4">The sequence shown here is derived from an EMBL/GenBank/DDBJ whole genome shotgun (WGS) entry which is preliminary data.</text>
</comment>
<evidence type="ECO:0000256" key="2">
    <source>
        <dbReference type="SAM" id="SignalP"/>
    </source>
</evidence>